<evidence type="ECO:0000313" key="3">
    <source>
        <dbReference type="EMBL" id="ORY61400.1"/>
    </source>
</evidence>
<dbReference type="STRING" id="1141098.A0A1Y2DQ68"/>
<dbReference type="GO" id="GO:0016805">
    <property type="term" value="F:dipeptidase activity"/>
    <property type="evidence" value="ECO:0007669"/>
    <property type="project" value="InterPro"/>
</dbReference>
<dbReference type="Gene3D" id="3.60.60.10">
    <property type="entry name" value="Penicillin V Acylase, Chain A"/>
    <property type="match status" value="1"/>
</dbReference>
<evidence type="ECO:0000256" key="2">
    <source>
        <dbReference type="SAM" id="SignalP"/>
    </source>
</evidence>
<feature type="signal peptide" evidence="2">
    <location>
        <begin position="1"/>
        <end position="29"/>
    </location>
</feature>
<keyword evidence="2" id="KW-0732">Signal</keyword>
<dbReference type="GeneID" id="63776894"/>
<dbReference type="InterPro" id="IPR005322">
    <property type="entry name" value="Peptidase_C69"/>
</dbReference>
<comment type="caution">
    <text evidence="3">The sequence shown here is derived from an EMBL/GenBank/DDBJ whole genome shotgun (WGS) entry which is preliminary data.</text>
</comment>
<sequence length="542" mass="59790">MAIPLAVKSLANMFPIIAIPLLLASPARASYAFYVGKSLTADGSVMVGGTGEEVSSHWLEIFPAKDHAYNATMTVGVTEDAVLPGELIEIPQVNHTFRYLSMEYSDFEGFPAPLTNGGLNEYGVAVRDVWAETRTELWDMTPTPQRGLQYSDLARVVLERATSARQGVEIIGDMMAKYGYADYGGNSHLIADKDEGWLVWEFAGGQGLWAAERLGPDVVRVLYPGYIEDFPIDYATNGTDYLGSPNLVSFAVEQGWWDPNGTEPFNIFNVYGLQGENYTARDGGFKYMSQGALENATLAMVPLTEEKLMERVRDFRISDDEAGYGQVVSLREDIDADLLRIWVAPTGSVTAPFNPWWLGVRSVPSEYGQHRYLTKGSPSSFLNPDFQLQEASQFAGRIFKQLLYFTCSAPDTYLPIVQKTLNGLENSSRSSINMIEKSASLLISSGDRASAQELLTFFSHTRASEALIVGRTLVDSLGTYIKLTGQWRNPVGTAINDAGEGAETVNCLVGLDPDQPIWNQLTNPIKRRSSQLKARRSTQEEL</sequence>
<dbReference type="GO" id="GO:0070004">
    <property type="term" value="F:cysteine-type exopeptidase activity"/>
    <property type="evidence" value="ECO:0007669"/>
    <property type="project" value="InterPro"/>
</dbReference>
<proteinExistence type="inferred from homology"/>
<dbReference type="Pfam" id="PF03577">
    <property type="entry name" value="Peptidase_C69"/>
    <property type="match status" value="1"/>
</dbReference>
<accession>A0A1Y2DQ68</accession>
<evidence type="ECO:0000313" key="4">
    <source>
        <dbReference type="Proteomes" id="UP000193689"/>
    </source>
</evidence>
<dbReference type="AlphaFoldDB" id="A0A1Y2DQ68"/>
<name>A0A1Y2DQ68_9PEZI</name>
<comment type="similarity">
    <text evidence="1">Belongs to the peptidase C69 family. Secernin subfamily.</text>
</comment>
<keyword evidence="4" id="KW-1185">Reference proteome</keyword>
<dbReference type="EMBL" id="MCFJ01000010">
    <property type="protein sequence ID" value="ORY61400.1"/>
    <property type="molecule type" value="Genomic_DNA"/>
</dbReference>
<protein>
    <submittedName>
        <fullName evidence="3">Peptidase family C69-domain-containing protein</fullName>
    </submittedName>
</protein>
<dbReference type="PANTHER" id="PTHR12994">
    <property type="entry name" value="SECERNIN"/>
    <property type="match status" value="1"/>
</dbReference>
<dbReference type="PANTHER" id="PTHR12994:SF17">
    <property type="entry name" value="LD30995P"/>
    <property type="match status" value="1"/>
</dbReference>
<organism evidence="3 4">
    <name type="scientific">Pseudomassariella vexata</name>
    <dbReference type="NCBI Taxonomy" id="1141098"/>
    <lineage>
        <taxon>Eukaryota</taxon>
        <taxon>Fungi</taxon>
        <taxon>Dikarya</taxon>
        <taxon>Ascomycota</taxon>
        <taxon>Pezizomycotina</taxon>
        <taxon>Sordariomycetes</taxon>
        <taxon>Xylariomycetidae</taxon>
        <taxon>Amphisphaeriales</taxon>
        <taxon>Pseudomassariaceae</taxon>
        <taxon>Pseudomassariella</taxon>
    </lineage>
</organism>
<reference evidence="3 4" key="1">
    <citation type="submission" date="2016-07" db="EMBL/GenBank/DDBJ databases">
        <title>Pervasive Adenine N6-methylation of Active Genes in Fungi.</title>
        <authorList>
            <consortium name="DOE Joint Genome Institute"/>
            <person name="Mondo S.J."/>
            <person name="Dannebaum R.O."/>
            <person name="Kuo R.C."/>
            <person name="Labutti K."/>
            <person name="Haridas S."/>
            <person name="Kuo A."/>
            <person name="Salamov A."/>
            <person name="Ahrendt S.R."/>
            <person name="Lipzen A."/>
            <person name="Sullivan W."/>
            <person name="Andreopoulos W.B."/>
            <person name="Clum A."/>
            <person name="Lindquist E."/>
            <person name="Daum C."/>
            <person name="Ramamoorthy G.K."/>
            <person name="Gryganskyi A."/>
            <person name="Culley D."/>
            <person name="Magnuson J.K."/>
            <person name="James T.Y."/>
            <person name="O'Malley M.A."/>
            <person name="Stajich J.E."/>
            <person name="Spatafora J.W."/>
            <person name="Visel A."/>
            <person name="Grigoriev I.V."/>
        </authorList>
    </citation>
    <scope>NUCLEOTIDE SEQUENCE [LARGE SCALE GENOMIC DNA]</scope>
    <source>
        <strain evidence="3 4">CBS 129021</strain>
    </source>
</reference>
<dbReference type="InParanoid" id="A0A1Y2DQ68"/>
<gene>
    <name evidence="3" type="ORF">BCR38DRAFT_440069</name>
</gene>
<evidence type="ECO:0000256" key="1">
    <source>
        <dbReference type="ARBA" id="ARBA00005705"/>
    </source>
</evidence>
<dbReference type="RefSeq" id="XP_040713477.1">
    <property type="nucleotide sequence ID" value="XM_040860682.1"/>
</dbReference>
<feature type="chain" id="PRO_5013277006" evidence="2">
    <location>
        <begin position="30"/>
        <end position="542"/>
    </location>
</feature>
<dbReference type="OrthoDB" id="5175656at2759"/>
<dbReference type="Proteomes" id="UP000193689">
    <property type="component" value="Unassembled WGS sequence"/>
</dbReference>
<dbReference type="GO" id="GO:0006508">
    <property type="term" value="P:proteolysis"/>
    <property type="evidence" value="ECO:0007669"/>
    <property type="project" value="InterPro"/>
</dbReference>